<reference evidence="2" key="2">
    <citation type="submission" date="2015-07" db="EMBL/GenBank/DDBJ databases">
        <title>MeaNS - Measles Nucleotide Surveillance Program.</title>
        <authorList>
            <person name="Tran T."/>
            <person name="Druce J."/>
        </authorList>
    </citation>
    <scope>NUCLEOTIDE SEQUENCE</scope>
    <source>
        <strain evidence="2">DSM 9887</strain>
    </source>
</reference>
<dbReference type="Proteomes" id="UP000036834">
    <property type="component" value="Unassembled WGS sequence"/>
</dbReference>
<gene>
    <name evidence="2" type="ORF">ADS79_28020</name>
    <name evidence="1" type="ORF">BRE01_26720</name>
</gene>
<dbReference type="STRING" id="54915.ADS79_28020"/>
<dbReference type="SUPFAM" id="SSF55718">
    <property type="entry name" value="SCP-like"/>
    <property type="match status" value="1"/>
</dbReference>
<reference evidence="3" key="1">
    <citation type="submission" date="2015-07" db="EMBL/GenBank/DDBJ databases">
        <title>Genome sequencing project for genomic taxonomy and phylogenomics of Bacillus-like bacteria.</title>
        <authorList>
            <person name="Liu B."/>
            <person name="Wang J."/>
            <person name="Zhu Y."/>
            <person name="Liu G."/>
            <person name="Chen Q."/>
            <person name="Chen Z."/>
            <person name="Lan J."/>
            <person name="Che J."/>
            <person name="Ge C."/>
            <person name="Shi H."/>
            <person name="Pan Z."/>
            <person name="Liu X."/>
        </authorList>
    </citation>
    <scope>NUCLEOTIDE SEQUENCE [LARGE SCALE GENOMIC DNA]</scope>
    <source>
        <strain evidence="3">DSM 9887</strain>
    </source>
</reference>
<proteinExistence type="predicted"/>
<dbReference type="OrthoDB" id="2476667at2"/>
<evidence type="ECO:0000313" key="1">
    <source>
        <dbReference type="EMBL" id="GED68970.1"/>
    </source>
</evidence>
<evidence type="ECO:0000313" key="3">
    <source>
        <dbReference type="Proteomes" id="UP000036834"/>
    </source>
</evidence>
<dbReference type="PATRIC" id="fig|54915.3.peg.4800"/>
<comment type="caution">
    <text evidence="2">The sequence shown here is derived from an EMBL/GenBank/DDBJ whole genome shotgun (WGS) entry which is preliminary data.</text>
</comment>
<evidence type="ECO:0000313" key="2">
    <source>
        <dbReference type="EMBL" id="KNB69699.1"/>
    </source>
</evidence>
<name>A0A0K9YLX3_9BACL</name>
<dbReference type="EMBL" id="BJON01000009">
    <property type="protein sequence ID" value="GED68970.1"/>
    <property type="molecule type" value="Genomic_DNA"/>
</dbReference>
<dbReference type="Gene3D" id="3.30.1050.10">
    <property type="entry name" value="SCP2 sterol-binding domain"/>
    <property type="match status" value="1"/>
</dbReference>
<dbReference type="EMBL" id="LGIQ01000011">
    <property type="protein sequence ID" value="KNB69699.1"/>
    <property type="molecule type" value="Genomic_DNA"/>
</dbReference>
<dbReference type="InterPro" id="IPR036527">
    <property type="entry name" value="SCP2_sterol-bd_dom_sf"/>
</dbReference>
<reference evidence="1 4" key="3">
    <citation type="submission" date="2019-06" db="EMBL/GenBank/DDBJ databases">
        <title>Whole genome shotgun sequence of Brevibacillus reuszeri NBRC 15719.</title>
        <authorList>
            <person name="Hosoyama A."/>
            <person name="Uohara A."/>
            <person name="Ohji S."/>
            <person name="Ichikawa N."/>
        </authorList>
    </citation>
    <scope>NUCLEOTIDE SEQUENCE [LARGE SCALE GENOMIC DNA]</scope>
    <source>
        <strain evidence="1 4">NBRC 15719</strain>
    </source>
</reference>
<protein>
    <submittedName>
        <fullName evidence="2">SCP-2 sterol transfer family protein</fullName>
    </submittedName>
</protein>
<evidence type="ECO:0000313" key="4">
    <source>
        <dbReference type="Proteomes" id="UP000319578"/>
    </source>
</evidence>
<keyword evidence="4" id="KW-1185">Reference proteome</keyword>
<dbReference type="AlphaFoldDB" id="A0A0K9YLX3"/>
<organism evidence="2 3">
    <name type="scientific">Brevibacillus reuszeri</name>
    <dbReference type="NCBI Taxonomy" id="54915"/>
    <lineage>
        <taxon>Bacteria</taxon>
        <taxon>Bacillati</taxon>
        <taxon>Bacillota</taxon>
        <taxon>Bacilli</taxon>
        <taxon>Bacillales</taxon>
        <taxon>Paenibacillaceae</taxon>
        <taxon>Brevibacillus</taxon>
    </lineage>
</organism>
<accession>A0A0K9YLX3</accession>
<dbReference type="Proteomes" id="UP000319578">
    <property type="component" value="Unassembled WGS sequence"/>
</dbReference>
<sequence>MIGMGRLLTEVANRLQKKTHLHLMMTGWERRIGIVTEDTKTRWHLTFSKGVATCGAWTEEQTADLIVQGDERQMQMLFGGDELVYAFAREQVRIVGPLRDQLKLDAILRLTCK</sequence>